<dbReference type="EMBL" id="JADFTS010000001">
    <property type="protein sequence ID" value="KAF9625671.1"/>
    <property type="molecule type" value="Genomic_DNA"/>
</dbReference>
<dbReference type="AlphaFoldDB" id="A0A835IYA0"/>
<organism evidence="1 2">
    <name type="scientific">Coptis chinensis</name>
    <dbReference type="NCBI Taxonomy" id="261450"/>
    <lineage>
        <taxon>Eukaryota</taxon>
        <taxon>Viridiplantae</taxon>
        <taxon>Streptophyta</taxon>
        <taxon>Embryophyta</taxon>
        <taxon>Tracheophyta</taxon>
        <taxon>Spermatophyta</taxon>
        <taxon>Magnoliopsida</taxon>
        <taxon>Ranunculales</taxon>
        <taxon>Ranunculaceae</taxon>
        <taxon>Coptidoideae</taxon>
        <taxon>Coptis</taxon>
    </lineage>
</organism>
<dbReference type="Proteomes" id="UP000631114">
    <property type="component" value="Unassembled WGS sequence"/>
</dbReference>
<sequence length="236" mass="26986">MDEEIKSKQKLHRFSRSILDSVCTLAPSIVYSGTAREWRIGPSIGQLDIGISDDAYFFRVSLPGVEKDAAAQSRLLALKIPFHPPIDISMLTQVWFMSTQKWQNPFSPSSLANPPILQTQKREAEENKVESIKRDKAAIENFLQETIEKHQVELAGQKEHYTNALSAAKEVKHWAVFREEMLRRDIGDLQNRYQRLDLNSIHFLNGNRRQQPGGQMLGLVLNGPSILAFRFEISRE</sequence>
<dbReference type="OrthoDB" id="1715601at2759"/>
<proteinExistence type="predicted"/>
<protein>
    <recommendedName>
        <fullName evidence="3">SHSP domain-containing protein</fullName>
    </recommendedName>
</protein>
<gene>
    <name evidence="1" type="ORF">IFM89_025456</name>
</gene>
<keyword evidence="2" id="KW-1185">Reference proteome</keyword>
<accession>A0A835IYA0</accession>
<evidence type="ECO:0000313" key="1">
    <source>
        <dbReference type="EMBL" id="KAF9625671.1"/>
    </source>
</evidence>
<evidence type="ECO:0008006" key="3">
    <source>
        <dbReference type="Google" id="ProtNLM"/>
    </source>
</evidence>
<reference evidence="1 2" key="1">
    <citation type="submission" date="2020-10" db="EMBL/GenBank/DDBJ databases">
        <title>The Coptis chinensis genome and diversification of protoberbering-type alkaloids.</title>
        <authorList>
            <person name="Wang B."/>
            <person name="Shu S."/>
            <person name="Song C."/>
            <person name="Liu Y."/>
        </authorList>
    </citation>
    <scope>NUCLEOTIDE SEQUENCE [LARGE SCALE GENOMIC DNA]</scope>
    <source>
        <strain evidence="1">HL-2020</strain>
        <tissue evidence="1">Leaf</tissue>
    </source>
</reference>
<dbReference type="PANTHER" id="PTHR47347">
    <property type="entry name" value="GOLGIN CANDIDATE 5"/>
    <property type="match status" value="1"/>
</dbReference>
<dbReference type="PANTHER" id="PTHR47347:SF2">
    <property type="entry name" value="GOLGIN CANDIDATE 5"/>
    <property type="match status" value="1"/>
</dbReference>
<comment type="caution">
    <text evidence="1">The sequence shown here is derived from an EMBL/GenBank/DDBJ whole genome shotgun (WGS) entry which is preliminary data.</text>
</comment>
<evidence type="ECO:0000313" key="2">
    <source>
        <dbReference type="Proteomes" id="UP000631114"/>
    </source>
</evidence>
<name>A0A835IYA0_9MAGN</name>